<protein>
    <submittedName>
        <fullName evidence="3">Transcriptional regulator</fullName>
    </submittedName>
</protein>
<keyword evidence="4" id="KW-1185">Reference proteome</keyword>
<dbReference type="Proteomes" id="UP000019753">
    <property type="component" value="Unassembled WGS sequence"/>
</dbReference>
<name>A0A021VSY8_9CELL</name>
<evidence type="ECO:0000313" key="3">
    <source>
        <dbReference type="EMBL" id="EYR62182.1"/>
    </source>
</evidence>
<dbReference type="EMBL" id="AXCW01000306">
    <property type="protein sequence ID" value="EYR62182.1"/>
    <property type="molecule type" value="Genomic_DNA"/>
</dbReference>
<comment type="similarity">
    <text evidence="1">Belongs to the LytR/CpsA/Psr (LCP) family.</text>
</comment>
<evidence type="ECO:0000256" key="1">
    <source>
        <dbReference type="ARBA" id="ARBA00006068"/>
    </source>
</evidence>
<reference evidence="3 4" key="1">
    <citation type="submission" date="2014-01" db="EMBL/GenBank/DDBJ databases">
        <title>Actinotalea ferrariae CF5-4.</title>
        <authorList>
            <person name="Chen F."/>
            <person name="Li Y."/>
            <person name="Wang G."/>
        </authorList>
    </citation>
    <scope>NUCLEOTIDE SEQUENCE [LARGE SCALE GENOMIC DNA]</scope>
    <source>
        <strain evidence="3 4">CF5-4</strain>
    </source>
</reference>
<dbReference type="Pfam" id="PF03816">
    <property type="entry name" value="LytR_cpsA_psr"/>
    <property type="match status" value="1"/>
</dbReference>
<feature type="domain" description="Cell envelope-related transcriptional attenuator" evidence="2">
    <location>
        <begin position="62"/>
        <end position="205"/>
    </location>
</feature>
<comment type="caution">
    <text evidence="3">The sequence shown here is derived from an EMBL/GenBank/DDBJ whole genome shotgun (WGS) entry which is preliminary data.</text>
</comment>
<sequence>MAAVLLVLLLAWPLGLALWADGRIAHVEARSGAADTPGVTYLLAGSDSRADAGIEDGTEGARTDTIMLLHDPASGPAALISLPRDAYVEIPDNGANKLNAAFSWGGPALLTRTVEQMTGLTVDHYVEVGFTGVEGVVDAVGGVELCLDYPVNDELSGLVWEQPGCRLADGRTALAFSRMRYSDPNGDIGRTQRQQQVIGAITSAVTDPGVLVSPGKQASLVRAGTDALTTSEGTGIVDLGRLALAFRSATGPGGITGTPWLLSLDYRPGGVGSAVQLDDARNAELWAGIRDGSLPAGVVGGVPGT</sequence>
<dbReference type="PANTHER" id="PTHR33392">
    <property type="entry name" value="POLYISOPRENYL-TEICHOIC ACID--PEPTIDOGLYCAN TEICHOIC ACID TRANSFERASE TAGU"/>
    <property type="match status" value="1"/>
</dbReference>
<dbReference type="Gene3D" id="3.40.630.190">
    <property type="entry name" value="LCP protein"/>
    <property type="match status" value="1"/>
</dbReference>
<dbReference type="InterPro" id="IPR004474">
    <property type="entry name" value="LytR_CpsA_psr"/>
</dbReference>
<organism evidence="3 4">
    <name type="scientific">Actinotalea ferrariae CF5-4</name>
    <dbReference type="NCBI Taxonomy" id="948458"/>
    <lineage>
        <taxon>Bacteria</taxon>
        <taxon>Bacillati</taxon>
        <taxon>Actinomycetota</taxon>
        <taxon>Actinomycetes</taxon>
        <taxon>Micrococcales</taxon>
        <taxon>Cellulomonadaceae</taxon>
        <taxon>Actinotalea</taxon>
    </lineage>
</organism>
<proteinExistence type="inferred from homology"/>
<dbReference type="NCBIfam" id="TIGR00350">
    <property type="entry name" value="lytR_cpsA_psr"/>
    <property type="match status" value="1"/>
</dbReference>
<accession>A0A021VSY8</accession>
<evidence type="ECO:0000259" key="2">
    <source>
        <dbReference type="Pfam" id="PF03816"/>
    </source>
</evidence>
<dbReference type="PANTHER" id="PTHR33392:SF6">
    <property type="entry name" value="POLYISOPRENYL-TEICHOIC ACID--PEPTIDOGLYCAN TEICHOIC ACID TRANSFERASE TAGU"/>
    <property type="match status" value="1"/>
</dbReference>
<gene>
    <name evidence="3" type="ORF">N866_11045</name>
</gene>
<dbReference type="AlphaFoldDB" id="A0A021VSY8"/>
<evidence type="ECO:0000313" key="4">
    <source>
        <dbReference type="Proteomes" id="UP000019753"/>
    </source>
</evidence>
<dbReference type="InterPro" id="IPR050922">
    <property type="entry name" value="LytR/CpsA/Psr_CW_biosynth"/>
</dbReference>